<sequence>MYVKRDTLEHNDRNDWLNIKRIVYYLQAYRGRAIFALLCLIAAKFANIGVPLVLRDIVDSFDKTAQVLVLPVSLLLAYGALKLANSLFSELRDTVFARVRYHAMRQLSNQVLEHLHNLSLRFHLERKTGAISRDLERGTRSVSTMMNFLVFSFIPIFVEFTLVAAILLINYDGIFALITFGTIAVYALFTVLISNWRINYRHNMNRLDSEANTHAFDSLINYETVKYFNNEQLELTRYDKTLSEWEGMAVKSQTSMSVLNFGQSAIIAIGVTIIMFFAASQVVDGQMTIGELVMVNAFMLQLFIPLGALGIIYRQFKYTLADMDLVFKLLSRTPEIEDKDSATDLNVEQGQIRFDQVHFGYQDDREILKGISFEVPAGQTVAVVGHSGAGKSTLARLLFRFYDVNQGQVLIDGNDVREVKQNSLRRGIGIVPQDTVLFNDTIRYNIQYGKLDATDQEVREAASMAQIEDFIESLPEGWDTKVGERGLKLSGGEKQRVAIARAILKRPAILVFDEATSSLDSTTEQAIQRTLKEISATTTTLVVAHRLSTIVDADQILVMSQGTIIERGSHSELMQANGEYRRMWDLQLESD</sequence>
<proteinExistence type="predicted"/>
<evidence type="ECO:0000259" key="9">
    <source>
        <dbReference type="PROSITE" id="PS50893"/>
    </source>
</evidence>
<dbReference type="PROSITE" id="PS00211">
    <property type="entry name" value="ABC_TRANSPORTER_1"/>
    <property type="match status" value="1"/>
</dbReference>
<keyword evidence="6 8" id="KW-1133">Transmembrane helix</keyword>
<evidence type="ECO:0000256" key="5">
    <source>
        <dbReference type="ARBA" id="ARBA00022840"/>
    </source>
</evidence>
<dbReference type="InterPro" id="IPR036640">
    <property type="entry name" value="ABC1_TM_sf"/>
</dbReference>
<dbReference type="InterPro" id="IPR003593">
    <property type="entry name" value="AAA+_ATPase"/>
</dbReference>
<keyword evidence="2" id="KW-0813">Transport</keyword>
<dbReference type="Pfam" id="PF00664">
    <property type="entry name" value="ABC_membrane"/>
    <property type="match status" value="1"/>
</dbReference>
<gene>
    <name evidence="11" type="ORF">DKW60_19130</name>
</gene>
<keyword evidence="3 8" id="KW-0812">Transmembrane</keyword>
<dbReference type="PROSITE" id="PS50929">
    <property type="entry name" value="ABC_TM1F"/>
    <property type="match status" value="1"/>
</dbReference>
<evidence type="ECO:0000313" key="12">
    <source>
        <dbReference type="Proteomes" id="UP000245539"/>
    </source>
</evidence>
<feature type="transmembrane region" description="Helical" evidence="8">
    <location>
        <begin position="148"/>
        <end position="168"/>
    </location>
</feature>
<feature type="transmembrane region" description="Helical" evidence="8">
    <location>
        <begin position="33"/>
        <end position="53"/>
    </location>
</feature>
<dbReference type="AlphaFoldDB" id="A0A317C2S1"/>
<dbReference type="RefSeq" id="WP_109839270.1">
    <property type="nucleotide sequence ID" value="NZ_QGKM01000075.1"/>
</dbReference>
<dbReference type="InterPro" id="IPR027417">
    <property type="entry name" value="P-loop_NTPase"/>
</dbReference>
<dbReference type="GO" id="GO:0006879">
    <property type="term" value="P:intracellular iron ion homeostasis"/>
    <property type="evidence" value="ECO:0007669"/>
    <property type="project" value="TreeGrafter"/>
</dbReference>
<dbReference type="CDD" id="cd18582">
    <property type="entry name" value="ABC_6TM_ATM1_ABCB7"/>
    <property type="match status" value="1"/>
</dbReference>
<dbReference type="SMART" id="SM00382">
    <property type="entry name" value="AAA"/>
    <property type="match status" value="1"/>
</dbReference>
<evidence type="ECO:0000256" key="2">
    <source>
        <dbReference type="ARBA" id="ARBA00022448"/>
    </source>
</evidence>
<evidence type="ECO:0000256" key="4">
    <source>
        <dbReference type="ARBA" id="ARBA00022741"/>
    </source>
</evidence>
<keyword evidence="12" id="KW-1185">Reference proteome</keyword>
<evidence type="ECO:0000256" key="7">
    <source>
        <dbReference type="ARBA" id="ARBA00023136"/>
    </source>
</evidence>
<feature type="transmembrane region" description="Helical" evidence="8">
    <location>
        <begin position="292"/>
        <end position="313"/>
    </location>
</feature>
<dbReference type="GO" id="GO:0140359">
    <property type="term" value="F:ABC-type transporter activity"/>
    <property type="evidence" value="ECO:0007669"/>
    <property type="project" value="InterPro"/>
</dbReference>
<keyword evidence="7 8" id="KW-0472">Membrane</keyword>
<evidence type="ECO:0000256" key="6">
    <source>
        <dbReference type="ARBA" id="ARBA00022989"/>
    </source>
</evidence>
<dbReference type="PANTHER" id="PTHR24221:SF402">
    <property type="entry name" value="IRON-SULFUR CLUSTERS TRANSPORTER ABCB7, MITOCHONDRIAL"/>
    <property type="match status" value="1"/>
</dbReference>
<dbReference type="InterPro" id="IPR003439">
    <property type="entry name" value="ABC_transporter-like_ATP-bd"/>
</dbReference>
<dbReference type="EMBL" id="QGKM01000075">
    <property type="protein sequence ID" value="PWQ92858.1"/>
    <property type="molecule type" value="Genomic_DNA"/>
</dbReference>
<name>A0A317C2S1_9GAMM</name>
<evidence type="ECO:0000256" key="3">
    <source>
        <dbReference type="ARBA" id="ARBA00022692"/>
    </source>
</evidence>
<comment type="caution">
    <text evidence="11">The sequence shown here is derived from an EMBL/GenBank/DDBJ whole genome shotgun (WGS) entry which is preliminary data.</text>
</comment>
<feature type="domain" description="ABC transmembrane type-1" evidence="10">
    <location>
        <begin position="34"/>
        <end position="316"/>
    </location>
</feature>
<dbReference type="PANTHER" id="PTHR24221">
    <property type="entry name" value="ATP-BINDING CASSETTE SUB-FAMILY B"/>
    <property type="match status" value="1"/>
</dbReference>
<dbReference type="FunFam" id="3.40.50.300:FF:000186">
    <property type="entry name" value="ATP-binding cassette sub-family B member 7, mitochondrial"/>
    <property type="match status" value="1"/>
</dbReference>
<organism evidence="11 12">
    <name type="scientific">Leucothrix pacifica</name>
    <dbReference type="NCBI Taxonomy" id="1247513"/>
    <lineage>
        <taxon>Bacteria</taxon>
        <taxon>Pseudomonadati</taxon>
        <taxon>Pseudomonadota</taxon>
        <taxon>Gammaproteobacteria</taxon>
        <taxon>Thiotrichales</taxon>
        <taxon>Thiotrichaceae</taxon>
        <taxon>Leucothrix</taxon>
    </lineage>
</organism>
<evidence type="ECO:0000259" key="10">
    <source>
        <dbReference type="PROSITE" id="PS50929"/>
    </source>
</evidence>
<accession>A0A317C2S1</accession>
<dbReference type="InterPro" id="IPR039421">
    <property type="entry name" value="Type_1_exporter"/>
</dbReference>
<evidence type="ECO:0000256" key="8">
    <source>
        <dbReference type="SAM" id="Phobius"/>
    </source>
</evidence>
<comment type="subcellular location">
    <subcellularLocation>
        <location evidence="1">Cell membrane</location>
        <topology evidence="1">Multi-pass membrane protein</topology>
    </subcellularLocation>
</comment>
<dbReference type="OrthoDB" id="9759820at2"/>
<feature type="domain" description="ABC transporter" evidence="9">
    <location>
        <begin position="352"/>
        <end position="586"/>
    </location>
</feature>
<keyword evidence="4" id="KW-0547">Nucleotide-binding</keyword>
<dbReference type="SUPFAM" id="SSF52540">
    <property type="entry name" value="P-loop containing nucleoside triphosphate hydrolases"/>
    <property type="match status" value="1"/>
</dbReference>
<evidence type="ECO:0000256" key="1">
    <source>
        <dbReference type="ARBA" id="ARBA00004651"/>
    </source>
</evidence>
<dbReference type="SUPFAM" id="SSF90123">
    <property type="entry name" value="ABC transporter transmembrane region"/>
    <property type="match status" value="1"/>
</dbReference>
<dbReference type="GO" id="GO:0005886">
    <property type="term" value="C:plasma membrane"/>
    <property type="evidence" value="ECO:0007669"/>
    <property type="project" value="UniProtKB-SubCell"/>
</dbReference>
<feature type="transmembrane region" description="Helical" evidence="8">
    <location>
        <begin position="174"/>
        <end position="196"/>
    </location>
</feature>
<dbReference type="InterPro" id="IPR017871">
    <property type="entry name" value="ABC_transporter-like_CS"/>
</dbReference>
<dbReference type="CDD" id="cd03253">
    <property type="entry name" value="ABCC_ATM1_transporter"/>
    <property type="match status" value="1"/>
</dbReference>
<feature type="transmembrane region" description="Helical" evidence="8">
    <location>
        <begin position="65"/>
        <end position="84"/>
    </location>
</feature>
<evidence type="ECO:0000313" key="11">
    <source>
        <dbReference type="EMBL" id="PWQ92858.1"/>
    </source>
</evidence>
<dbReference type="InterPro" id="IPR011527">
    <property type="entry name" value="ABC1_TM_dom"/>
</dbReference>
<dbReference type="PROSITE" id="PS50893">
    <property type="entry name" value="ABC_TRANSPORTER_2"/>
    <property type="match status" value="1"/>
</dbReference>
<feature type="transmembrane region" description="Helical" evidence="8">
    <location>
        <begin position="258"/>
        <end position="280"/>
    </location>
</feature>
<dbReference type="GO" id="GO:0005524">
    <property type="term" value="F:ATP binding"/>
    <property type="evidence" value="ECO:0007669"/>
    <property type="project" value="UniProtKB-KW"/>
</dbReference>
<dbReference type="Gene3D" id="3.40.50.300">
    <property type="entry name" value="P-loop containing nucleotide triphosphate hydrolases"/>
    <property type="match status" value="1"/>
</dbReference>
<reference evidence="11 12" key="1">
    <citation type="submission" date="2018-05" db="EMBL/GenBank/DDBJ databases">
        <title>Leucothrix arctica sp. nov., isolated from Arctic seawater.</title>
        <authorList>
            <person name="Choi A."/>
            <person name="Baek K."/>
        </authorList>
    </citation>
    <scope>NUCLEOTIDE SEQUENCE [LARGE SCALE GENOMIC DNA]</scope>
    <source>
        <strain evidence="11 12">JCM 18388</strain>
    </source>
</reference>
<dbReference type="Pfam" id="PF00005">
    <property type="entry name" value="ABC_tran"/>
    <property type="match status" value="1"/>
</dbReference>
<dbReference type="Gene3D" id="1.20.1560.10">
    <property type="entry name" value="ABC transporter type 1, transmembrane domain"/>
    <property type="match status" value="1"/>
</dbReference>
<protein>
    <submittedName>
        <fullName evidence="11">Metal ABC transporter permease</fullName>
    </submittedName>
</protein>
<dbReference type="Proteomes" id="UP000245539">
    <property type="component" value="Unassembled WGS sequence"/>
</dbReference>
<keyword evidence="5" id="KW-0067">ATP-binding</keyword>
<dbReference type="GO" id="GO:0016887">
    <property type="term" value="F:ATP hydrolysis activity"/>
    <property type="evidence" value="ECO:0007669"/>
    <property type="project" value="InterPro"/>
</dbReference>